<comment type="caution">
    <text evidence="1">The sequence shown here is derived from an EMBL/GenBank/DDBJ whole genome shotgun (WGS) entry which is preliminary data.</text>
</comment>
<evidence type="ECO:0000313" key="1">
    <source>
        <dbReference type="EMBL" id="KAK1886990.1"/>
    </source>
</evidence>
<name>A0AAD9BN56_DISEL</name>
<sequence>MRTVILYPTEQAPSTLHKMVAPRQSISSCCYRGMFLAPRLIRGRPPHHQACEGQGAGMGLSRQVDITGSFARTPSHILSSWTSGVGADVSAPADGQASVPAAVDRTGPLAWQRWARQT</sequence>
<reference evidence="1" key="1">
    <citation type="submission" date="2023-04" db="EMBL/GenBank/DDBJ databases">
        <title>Chromosome-level genome of Chaenocephalus aceratus.</title>
        <authorList>
            <person name="Park H."/>
        </authorList>
    </citation>
    <scope>NUCLEOTIDE SEQUENCE</scope>
    <source>
        <strain evidence="1">DE</strain>
        <tissue evidence="1">Muscle</tissue>
    </source>
</reference>
<dbReference type="AlphaFoldDB" id="A0AAD9BN56"/>
<evidence type="ECO:0000313" key="2">
    <source>
        <dbReference type="Proteomes" id="UP001228049"/>
    </source>
</evidence>
<proteinExistence type="predicted"/>
<dbReference type="EMBL" id="JASDAP010000020">
    <property type="protein sequence ID" value="KAK1886990.1"/>
    <property type="molecule type" value="Genomic_DNA"/>
</dbReference>
<protein>
    <submittedName>
        <fullName evidence="1">E3 ubiquitin-protein ligase MIB2</fullName>
    </submittedName>
</protein>
<organism evidence="1 2">
    <name type="scientific">Dissostichus eleginoides</name>
    <name type="common">Patagonian toothfish</name>
    <name type="synonym">Dissostichus amissus</name>
    <dbReference type="NCBI Taxonomy" id="100907"/>
    <lineage>
        <taxon>Eukaryota</taxon>
        <taxon>Metazoa</taxon>
        <taxon>Chordata</taxon>
        <taxon>Craniata</taxon>
        <taxon>Vertebrata</taxon>
        <taxon>Euteleostomi</taxon>
        <taxon>Actinopterygii</taxon>
        <taxon>Neopterygii</taxon>
        <taxon>Teleostei</taxon>
        <taxon>Neoteleostei</taxon>
        <taxon>Acanthomorphata</taxon>
        <taxon>Eupercaria</taxon>
        <taxon>Perciformes</taxon>
        <taxon>Notothenioidei</taxon>
        <taxon>Nototheniidae</taxon>
        <taxon>Dissostichus</taxon>
    </lineage>
</organism>
<gene>
    <name evidence="1" type="ORF">KUDE01_030704</name>
</gene>
<accession>A0AAD9BN56</accession>
<keyword evidence="2" id="KW-1185">Reference proteome</keyword>
<dbReference type="Proteomes" id="UP001228049">
    <property type="component" value="Unassembled WGS sequence"/>
</dbReference>